<dbReference type="EMBL" id="BARW01020109">
    <property type="protein sequence ID" value="GAI88673.1"/>
    <property type="molecule type" value="Genomic_DNA"/>
</dbReference>
<comment type="caution">
    <text evidence="1">The sequence shown here is derived from an EMBL/GenBank/DDBJ whole genome shotgun (WGS) entry which is preliminary data.</text>
</comment>
<reference evidence="1" key="1">
    <citation type="journal article" date="2014" name="Front. Microbiol.">
        <title>High frequency of phylogenetically diverse reductive dehalogenase-homologous genes in deep subseafloor sedimentary metagenomes.</title>
        <authorList>
            <person name="Kawai M."/>
            <person name="Futagami T."/>
            <person name="Toyoda A."/>
            <person name="Takaki Y."/>
            <person name="Nishi S."/>
            <person name="Hori S."/>
            <person name="Arai W."/>
            <person name="Tsubouchi T."/>
            <person name="Morono Y."/>
            <person name="Uchiyama I."/>
            <person name="Ito T."/>
            <person name="Fujiyama A."/>
            <person name="Inagaki F."/>
            <person name="Takami H."/>
        </authorList>
    </citation>
    <scope>NUCLEOTIDE SEQUENCE</scope>
    <source>
        <strain evidence="1">Expedition CK06-06</strain>
    </source>
</reference>
<dbReference type="AlphaFoldDB" id="X1S6Y7"/>
<feature type="non-terminal residue" evidence="1">
    <location>
        <position position="206"/>
    </location>
</feature>
<evidence type="ECO:0000313" key="1">
    <source>
        <dbReference type="EMBL" id="GAI88673.1"/>
    </source>
</evidence>
<gene>
    <name evidence="1" type="ORF">S12H4_34041</name>
</gene>
<organism evidence="1">
    <name type="scientific">marine sediment metagenome</name>
    <dbReference type="NCBI Taxonomy" id="412755"/>
    <lineage>
        <taxon>unclassified sequences</taxon>
        <taxon>metagenomes</taxon>
        <taxon>ecological metagenomes</taxon>
    </lineage>
</organism>
<accession>X1S6Y7</accession>
<proteinExistence type="predicted"/>
<sequence>MGVKSPETYGDYYWAMRVEADKVFDESIEDALSPLFSGLLSDIPDISELSAGTQNFIRTLAEPHSAGLAGFLQLTGAELGAELLKGALAPARAMLHRLNMSRSRETWLTSAEAITLSLRKKIPDEFFYELTAAEGYEDILADFKHESMQPYPSIPEIFTYARYHGDPYAPATEVWEHYDVAERDFGLWEWLGLQRLSTLQVQQMFR</sequence>
<protein>
    <submittedName>
        <fullName evidence="1">Uncharacterized protein</fullName>
    </submittedName>
</protein>
<name>X1S6Y7_9ZZZZ</name>